<comment type="caution">
    <text evidence="2">The sequence shown here is derived from an EMBL/GenBank/DDBJ whole genome shotgun (WGS) entry which is preliminary data.</text>
</comment>
<organism evidence="2 3">
    <name type="scientific">Ephemerocybe angulata</name>
    <dbReference type="NCBI Taxonomy" id="980116"/>
    <lineage>
        <taxon>Eukaryota</taxon>
        <taxon>Fungi</taxon>
        <taxon>Dikarya</taxon>
        <taxon>Basidiomycota</taxon>
        <taxon>Agaricomycotina</taxon>
        <taxon>Agaricomycetes</taxon>
        <taxon>Agaricomycetidae</taxon>
        <taxon>Agaricales</taxon>
        <taxon>Agaricineae</taxon>
        <taxon>Psathyrellaceae</taxon>
        <taxon>Ephemerocybe</taxon>
    </lineage>
</organism>
<dbReference type="EMBL" id="JAACJK010000233">
    <property type="protein sequence ID" value="KAF5309692.1"/>
    <property type="molecule type" value="Genomic_DNA"/>
</dbReference>
<protein>
    <submittedName>
        <fullName evidence="2">Uncharacterized protein</fullName>
    </submittedName>
</protein>
<gene>
    <name evidence="2" type="ORF">D9611_014708</name>
</gene>
<dbReference type="Proteomes" id="UP000541558">
    <property type="component" value="Unassembled WGS sequence"/>
</dbReference>
<feature type="compositionally biased region" description="Basic and acidic residues" evidence="1">
    <location>
        <begin position="47"/>
        <end position="64"/>
    </location>
</feature>
<name>A0A8H5ARK5_9AGAR</name>
<accession>A0A8H5ARK5</accession>
<feature type="region of interest" description="Disordered" evidence="1">
    <location>
        <begin position="153"/>
        <end position="174"/>
    </location>
</feature>
<feature type="compositionally biased region" description="Low complexity" evidence="1">
    <location>
        <begin position="154"/>
        <end position="167"/>
    </location>
</feature>
<evidence type="ECO:0000256" key="1">
    <source>
        <dbReference type="SAM" id="MobiDB-lite"/>
    </source>
</evidence>
<reference evidence="2 3" key="1">
    <citation type="journal article" date="2020" name="ISME J.">
        <title>Uncovering the hidden diversity of litter-decomposition mechanisms in mushroom-forming fungi.</title>
        <authorList>
            <person name="Floudas D."/>
            <person name="Bentzer J."/>
            <person name="Ahren D."/>
            <person name="Johansson T."/>
            <person name="Persson P."/>
            <person name="Tunlid A."/>
        </authorList>
    </citation>
    <scope>NUCLEOTIDE SEQUENCE [LARGE SCALE GENOMIC DNA]</scope>
    <source>
        <strain evidence="2 3">CBS 175.51</strain>
    </source>
</reference>
<feature type="region of interest" description="Disordered" evidence="1">
    <location>
        <begin position="1"/>
        <end position="113"/>
    </location>
</feature>
<evidence type="ECO:0000313" key="2">
    <source>
        <dbReference type="EMBL" id="KAF5309692.1"/>
    </source>
</evidence>
<evidence type="ECO:0000313" key="3">
    <source>
        <dbReference type="Proteomes" id="UP000541558"/>
    </source>
</evidence>
<keyword evidence="3" id="KW-1185">Reference proteome</keyword>
<feature type="compositionally biased region" description="Low complexity" evidence="1">
    <location>
        <begin position="79"/>
        <end position="90"/>
    </location>
</feature>
<dbReference type="AlphaFoldDB" id="A0A8H5ARK5"/>
<sequence length="228" mass="24215">MENEDPFYTFEYGPALPTNNPAAIQPGVQIARWNFNKPSGPKRVRKKADQAKPSKPKPYERHASILDASGLQQQSVGVPGPSSHSHASGSTLPSHSTAMAPPDPPGTGLRSFGSDEMVLDDISQSVGAMSTHSSFSTSDALISPVAKMNIISHSTPAPSQAPSRSPSVTRSQKPSKLSVVESVVDILKDAGLTTTQMLLLILETPANAESKKLTNFRNKLRKASAAFS</sequence>
<proteinExistence type="predicted"/>